<dbReference type="GO" id="GO:0003735">
    <property type="term" value="F:structural constituent of ribosome"/>
    <property type="evidence" value="ECO:0007669"/>
    <property type="project" value="UniProtKB-UniRule"/>
</dbReference>
<dbReference type="SUPFAM" id="SSF54211">
    <property type="entry name" value="Ribosomal protein S5 domain 2-like"/>
    <property type="match status" value="1"/>
</dbReference>
<dbReference type="InterPro" id="IPR013810">
    <property type="entry name" value="Ribosomal_uS5_N"/>
</dbReference>
<dbReference type="FunFam" id="3.30.230.10:FF:000004">
    <property type="entry name" value="40S ribosomal protein S2"/>
    <property type="match status" value="1"/>
</dbReference>
<dbReference type="InterPro" id="IPR020568">
    <property type="entry name" value="Ribosomal_Su5_D2-typ_SF"/>
</dbReference>
<dbReference type="PROSITE" id="PS50881">
    <property type="entry name" value="S5_DSRBD"/>
    <property type="match status" value="1"/>
</dbReference>
<comment type="caution">
    <text evidence="13">The sequence shown here is derived from an EMBL/GenBank/DDBJ whole genome shotgun (WGS) entry which is preliminary data.</text>
</comment>
<evidence type="ECO:0000256" key="7">
    <source>
        <dbReference type="ARBA" id="ARBA00035255"/>
    </source>
</evidence>
<dbReference type="GO" id="GO:0019843">
    <property type="term" value="F:rRNA binding"/>
    <property type="evidence" value="ECO:0007669"/>
    <property type="project" value="UniProtKB-KW"/>
</dbReference>
<dbReference type="STRING" id="886738.Nlim_1702"/>
<dbReference type="Proteomes" id="UP000004348">
    <property type="component" value="Chromosome"/>
</dbReference>
<evidence type="ECO:0000256" key="10">
    <source>
        <dbReference type="RuleBase" id="RU003823"/>
    </source>
</evidence>
<sequence length="248" mass="25993">MSQTTQTKPAGKGGPGGRGGSGGRGGPGGRGPPTYGGGKPGGQTRRPRREQEEEVWVPKTILGKKVAAGEINSIEEIIQDGLRIQEAGIIKKLLPDLKSEVVDVGIIQKMTSNGQSTRFKAIVATGNQNGYLGIGQGKSKQMRIAIEKATNQALLNVSPIKLGCGSWECRCDQKHSVPFKIRGKGGSVTIEIIPAPRGLGLVAGGKIKRLLELAGLKDAWTTAKGATPTMNSTSKAILDCLKQTFSQG</sequence>
<dbReference type="HOGENOM" id="CLU_065898_0_1_2"/>
<dbReference type="EMBL" id="AEGP01000063">
    <property type="protein sequence ID" value="EGG41410.1"/>
    <property type="molecule type" value="Genomic_DNA"/>
</dbReference>
<dbReference type="NCBIfam" id="TIGR01020">
    <property type="entry name" value="uS5_euk_arch"/>
    <property type="match status" value="1"/>
</dbReference>
<keyword evidence="5 9" id="KW-0687">Ribonucleoprotein</keyword>
<evidence type="ECO:0000256" key="6">
    <source>
        <dbReference type="ARBA" id="ARBA00025844"/>
    </source>
</evidence>
<evidence type="ECO:0000256" key="4">
    <source>
        <dbReference type="ARBA" id="ARBA00022980"/>
    </source>
</evidence>
<dbReference type="InterPro" id="IPR018192">
    <property type="entry name" value="Ribosomal_uS5_N_CS"/>
</dbReference>
<accession>F3KMF2</accession>
<dbReference type="GO" id="GO:0006412">
    <property type="term" value="P:translation"/>
    <property type="evidence" value="ECO:0007669"/>
    <property type="project" value="InterPro"/>
</dbReference>
<evidence type="ECO:0000256" key="1">
    <source>
        <dbReference type="ARBA" id="ARBA00008945"/>
    </source>
</evidence>
<name>F3KMF2_9ARCH</name>
<dbReference type="InterPro" id="IPR005324">
    <property type="entry name" value="Ribosomal_uS5_C"/>
</dbReference>
<dbReference type="InterPro" id="IPR005711">
    <property type="entry name" value="Ribosomal_uS5_euk/arc"/>
</dbReference>
<dbReference type="AlphaFoldDB" id="F3KMF2"/>
<keyword evidence="2" id="KW-0699">rRNA-binding</keyword>
<dbReference type="Pfam" id="PF03719">
    <property type="entry name" value="Ribosomal_S5_C"/>
    <property type="match status" value="1"/>
</dbReference>
<feature type="domain" description="S5 DRBM" evidence="12">
    <location>
        <begin position="97"/>
        <end position="160"/>
    </location>
</feature>
<evidence type="ECO:0000313" key="13">
    <source>
        <dbReference type="EMBL" id="EGG41410.1"/>
    </source>
</evidence>
<evidence type="ECO:0000256" key="11">
    <source>
        <dbReference type="SAM" id="MobiDB-lite"/>
    </source>
</evidence>
<dbReference type="PANTHER" id="PTHR13718:SF4">
    <property type="entry name" value="40S RIBOSOMAL PROTEIN S2"/>
    <property type="match status" value="1"/>
</dbReference>
<dbReference type="InterPro" id="IPR014721">
    <property type="entry name" value="Ribsml_uS5_D2-typ_fold_subgr"/>
</dbReference>
<evidence type="ECO:0000256" key="2">
    <source>
        <dbReference type="ARBA" id="ARBA00022730"/>
    </source>
</evidence>
<keyword evidence="4 9" id="KW-0689">Ribosomal protein</keyword>
<evidence type="ECO:0000256" key="5">
    <source>
        <dbReference type="ARBA" id="ARBA00023274"/>
    </source>
</evidence>
<dbReference type="PROSITE" id="PS00585">
    <property type="entry name" value="RIBOSOMAL_S5"/>
    <property type="match status" value="1"/>
</dbReference>
<evidence type="ECO:0000256" key="9">
    <source>
        <dbReference type="PROSITE-ProRule" id="PRU00268"/>
    </source>
</evidence>
<comment type="subunit">
    <text evidence="6">Part of the 30S ribosomal subunit. Contacts protein S4.</text>
</comment>
<feature type="compositionally biased region" description="Gly residues" evidence="11">
    <location>
        <begin position="11"/>
        <end position="41"/>
    </location>
</feature>
<dbReference type="PANTHER" id="PTHR13718">
    <property type="entry name" value="RIBOSOMAL S SUBUNIT"/>
    <property type="match status" value="1"/>
</dbReference>
<evidence type="ECO:0000259" key="12">
    <source>
        <dbReference type="PROSITE" id="PS50881"/>
    </source>
</evidence>
<dbReference type="InterPro" id="IPR000851">
    <property type="entry name" value="Ribosomal_uS5"/>
</dbReference>
<feature type="region of interest" description="Disordered" evidence="11">
    <location>
        <begin position="1"/>
        <end position="54"/>
    </location>
</feature>
<dbReference type="PATRIC" id="fig|886738.10.peg.1839"/>
<dbReference type="GO" id="GO:0022627">
    <property type="term" value="C:cytosolic small ribosomal subunit"/>
    <property type="evidence" value="ECO:0007669"/>
    <property type="project" value="TreeGrafter"/>
</dbReference>
<proteinExistence type="inferred from homology"/>
<feature type="compositionally biased region" description="Low complexity" evidence="11">
    <location>
        <begin position="1"/>
        <end position="10"/>
    </location>
</feature>
<dbReference type="Gene3D" id="3.30.160.20">
    <property type="match status" value="1"/>
</dbReference>
<dbReference type="SUPFAM" id="SSF54768">
    <property type="entry name" value="dsRNA-binding domain-like"/>
    <property type="match status" value="1"/>
</dbReference>
<dbReference type="Gene3D" id="3.30.230.10">
    <property type="match status" value="1"/>
</dbReference>
<keyword evidence="3" id="KW-0694">RNA-binding</keyword>
<protein>
    <recommendedName>
        <fullName evidence="7">Small ribosomal subunit protein uS5</fullName>
    </recommendedName>
    <alternativeName>
        <fullName evidence="8">30S ribosomal protein S5</fullName>
    </alternativeName>
</protein>
<dbReference type="InterPro" id="IPR047866">
    <property type="entry name" value="Ribosomal_uS5_arc"/>
</dbReference>
<dbReference type="NCBIfam" id="NF003125">
    <property type="entry name" value="PRK04044.1"/>
    <property type="match status" value="1"/>
</dbReference>
<comment type="similarity">
    <text evidence="1 10">Belongs to the universal ribosomal protein uS5 family.</text>
</comment>
<reference evidence="13" key="1">
    <citation type="journal article" date="2011" name="PLoS ONE">
        <title>Genome of a low-salinity ammonia-oxidizing archaeon determined by single-cell and metagenomic analysis.</title>
        <authorList>
            <person name="Blainey P.C."/>
            <person name="Mosier A.C."/>
            <person name="Potanina A."/>
            <person name="Francis C.A."/>
            <person name="Quake S.R."/>
        </authorList>
    </citation>
    <scope>NUCLEOTIDE SEQUENCE [LARGE SCALE GENOMIC DNA]</scope>
    <source>
        <strain evidence="13">SFB1</strain>
    </source>
</reference>
<evidence type="ECO:0000256" key="8">
    <source>
        <dbReference type="ARBA" id="ARBA00035519"/>
    </source>
</evidence>
<dbReference type="Pfam" id="PF00333">
    <property type="entry name" value="Ribosomal_S5"/>
    <property type="match status" value="1"/>
</dbReference>
<gene>
    <name evidence="13" type="ORF">Nlim_1702</name>
</gene>
<organism evidence="13">
    <name type="scientific">Candidatus Nitrosarchaeum limnium SFB1</name>
    <dbReference type="NCBI Taxonomy" id="886738"/>
    <lineage>
        <taxon>Archaea</taxon>
        <taxon>Nitrososphaerota</taxon>
        <taxon>Nitrososphaeria</taxon>
        <taxon>Nitrosopumilales</taxon>
        <taxon>Nitrosopumilaceae</taxon>
        <taxon>Nitrosarchaeum</taxon>
    </lineage>
</organism>
<evidence type="ECO:0000256" key="3">
    <source>
        <dbReference type="ARBA" id="ARBA00022884"/>
    </source>
</evidence>